<feature type="chain" id="PRO_5018100482" evidence="1">
    <location>
        <begin position="23"/>
        <end position="240"/>
    </location>
</feature>
<name>A0A3N4PG64_9FLAO</name>
<evidence type="ECO:0000313" key="3">
    <source>
        <dbReference type="Proteomes" id="UP000270856"/>
    </source>
</evidence>
<protein>
    <submittedName>
        <fullName evidence="2">Uncharacterized protein</fullName>
    </submittedName>
</protein>
<keyword evidence="1" id="KW-0732">Signal</keyword>
<evidence type="ECO:0000256" key="1">
    <source>
        <dbReference type="SAM" id="SignalP"/>
    </source>
</evidence>
<dbReference type="RefSeq" id="WP_123896829.1">
    <property type="nucleotide sequence ID" value="NZ_RPFJ01000006.1"/>
</dbReference>
<gene>
    <name evidence="2" type="ORF">EGM88_04745</name>
</gene>
<dbReference type="EMBL" id="RPFJ01000006">
    <property type="protein sequence ID" value="RPD98513.1"/>
    <property type="molecule type" value="Genomic_DNA"/>
</dbReference>
<evidence type="ECO:0000313" key="2">
    <source>
        <dbReference type="EMBL" id="RPD98513.1"/>
    </source>
</evidence>
<feature type="signal peptide" evidence="1">
    <location>
        <begin position="1"/>
        <end position="22"/>
    </location>
</feature>
<reference evidence="2 3" key="1">
    <citation type="submission" date="2018-11" db="EMBL/GenBank/DDBJ databases">
        <title>Aureibaculum marinum gen. nov., sp. nov., a member of the family Flavobacteriaceae isolated from the Bohai Sea.</title>
        <authorList>
            <person name="Ji X."/>
        </authorList>
    </citation>
    <scope>NUCLEOTIDE SEQUENCE [LARGE SCALE GENOMIC DNA]</scope>
    <source>
        <strain evidence="2 3">BH-SD17</strain>
    </source>
</reference>
<proteinExistence type="predicted"/>
<dbReference type="AlphaFoldDB" id="A0A3N4PG64"/>
<dbReference type="Proteomes" id="UP000270856">
    <property type="component" value="Unassembled WGS sequence"/>
</dbReference>
<sequence length="240" mass="27714">MKKNVITTTLTVLLFITITAVAQVKPKITVKTSKSKVTKVNKSLRMTDLNKLKSVEDLNKLNIPLNRMTQEKLRAKPIKTWQITPQKLNDGFLKFESIKGAFYKDTWLWGRNVDRDLQSSLDQVNSGDTKNERYDFFPFKIKFRVTAGVEYRLKIKQHYAFPESRSHYIYVAMSTLTDNNVSISKINNDNNVFNYVFKVTKSGEVIISFSGIPLINSGFNDGRGYWEYVSTYGVRIDRIN</sequence>
<organism evidence="2 3">
    <name type="scientific">Aureibaculum marinum</name>
    <dbReference type="NCBI Taxonomy" id="2487930"/>
    <lineage>
        <taxon>Bacteria</taxon>
        <taxon>Pseudomonadati</taxon>
        <taxon>Bacteroidota</taxon>
        <taxon>Flavobacteriia</taxon>
        <taxon>Flavobacteriales</taxon>
        <taxon>Flavobacteriaceae</taxon>
        <taxon>Aureibaculum</taxon>
    </lineage>
</organism>
<accession>A0A3N4PG64</accession>
<comment type="caution">
    <text evidence="2">The sequence shown here is derived from an EMBL/GenBank/DDBJ whole genome shotgun (WGS) entry which is preliminary data.</text>
</comment>
<keyword evidence="3" id="KW-1185">Reference proteome</keyword>